<evidence type="ECO:0000313" key="1">
    <source>
        <dbReference type="EMBL" id="PIZ15742.1"/>
    </source>
</evidence>
<sequence>MLKLDAETGRLFSGKLDLEFADRQYCRAITGFAEHKRMIINAGLASRKIVNKGSGITITGIFEHTMVELVQEFRQNNGVLEETITLRNRGSVPVDLEKADFGFTADLASRQGWRLCAIPFRVQLDGSAHDYSGEALSAGKFRNAVYSDTTRPEPALKEQGILRSEAWAWGPGDKGLVIIKYNNNAFELSVACPQKPGILRFGGAGFCLYGEPSTCRQIPAGKTIVFGTTYYMEFEGGLDKAFYLYRDFLEGKGHGFPENYDPPVNWNELYDVGWYHSNTEELKKHYTREALLKEAQKAKDCGCELLYLDPGWEVTEGTTLWDESRLGSVSELVKTLKDKFGLGLGYRTILRTYKDLWDHKYLVKHSSDAVPSSVSFGGTPMWEPCLCSPEFFREKLKRILAISGKGVKFMMFDEMDWRGPCLDPSHGHPVPATPLDHALAVYKLCSEVRKKCPGLVIEAHDPVWPWSTCVYVPLYFRQGFGRKGSYDENWGFEYMWNCIDDLRTGRALALYYYALGCGIPLYLHITMAADNDTCVFFWWAASTVRHLGIGGKQSNPTVEGAGKLPSFDPEKRFSAYKEQMRIYRSLKPYFVRGKFFGIDEKIHLHVLLGKKGGVVSVFNLEETEKEIRFSIPLELLNTDSALEVRGAAAQWSEKNVELKLKLGPMSPAVICIGSAIKP</sequence>
<dbReference type="InterPro" id="IPR017853">
    <property type="entry name" value="GH"/>
</dbReference>
<dbReference type="Proteomes" id="UP000229307">
    <property type="component" value="Unassembled WGS sequence"/>
</dbReference>
<dbReference type="InterPro" id="IPR013785">
    <property type="entry name" value="Aldolase_TIM"/>
</dbReference>
<proteinExistence type="predicted"/>
<protein>
    <recommendedName>
        <fullName evidence="3">Alpha-galactosidase</fullName>
    </recommendedName>
</protein>
<accession>A0A2M7S893</accession>
<evidence type="ECO:0000313" key="2">
    <source>
        <dbReference type="Proteomes" id="UP000229307"/>
    </source>
</evidence>
<comment type="caution">
    <text evidence="1">The sequence shown here is derived from an EMBL/GenBank/DDBJ whole genome shotgun (WGS) entry which is preliminary data.</text>
</comment>
<dbReference type="Gene3D" id="3.20.20.70">
    <property type="entry name" value="Aldolase class I"/>
    <property type="match status" value="1"/>
</dbReference>
<organism evidence="1 2">
    <name type="scientific">Candidatus Desantisbacteria bacterium CG_4_10_14_0_8_um_filter_48_22</name>
    <dbReference type="NCBI Taxonomy" id="1974543"/>
    <lineage>
        <taxon>Bacteria</taxon>
        <taxon>Candidatus Desantisiibacteriota</taxon>
    </lineage>
</organism>
<dbReference type="EMBL" id="PFMR01000237">
    <property type="protein sequence ID" value="PIZ15742.1"/>
    <property type="molecule type" value="Genomic_DNA"/>
</dbReference>
<gene>
    <name evidence="1" type="ORF">COY52_08965</name>
</gene>
<evidence type="ECO:0008006" key="3">
    <source>
        <dbReference type="Google" id="ProtNLM"/>
    </source>
</evidence>
<dbReference type="AlphaFoldDB" id="A0A2M7S893"/>
<dbReference type="SUPFAM" id="SSF51445">
    <property type="entry name" value="(Trans)glycosidases"/>
    <property type="match status" value="1"/>
</dbReference>
<name>A0A2M7S893_9BACT</name>
<reference evidence="2" key="1">
    <citation type="submission" date="2017-09" db="EMBL/GenBank/DDBJ databases">
        <title>Depth-based differentiation of microbial function through sediment-hosted aquifers and enrichment of novel symbionts in the deep terrestrial subsurface.</title>
        <authorList>
            <person name="Probst A.J."/>
            <person name="Ladd B."/>
            <person name="Jarett J.K."/>
            <person name="Geller-Mcgrath D.E."/>
            <person name="Sieber C.M.K."/>
            <person name="Emerson J.B."/>
            <person name="Anantharaman K."/>
            <person name="Thomas B.C."/>
            <person name="Malmstrom R."/>
            <person name="Stieglmeier M."/>
            <person name="Klingl A."/>
            <person name="Woyke T."/>
            <person name="Ryan C.M."/>
            <person name="Banfield J.F."/>
        </authorList>
    </citation>
    <scope>NUCLEOTIDE SEQUENCE [LARGE SCALE GENOMIC DNA]</scope>
</reference>